<organism evidence="2 3">
    <name type="scientific">Nephila pilipes</name>
    <name type="common">Giant wood spider</name>
    <name type="synonym">Nephila maculata</name>
    <dbReference type="NCBI Taxonomy" id="299642"/>
    <lineage>
        <taxon>Eukaryota</taxon>
        <taxon>Metazoa</taxon>
        <taxon>Ecdysozoa</taxon>
        <taxon>Arthropoda</taxon>
        <taxon>Chelicerata</taxon>
        <taxon>Arachnida</taxon>
        <taxon>Araneae</taxon>
        <taxon>Araneomorphae</taxon>
        <taxon>Entelegynae</taxon>
        <taxon>Araneoidea</taxon>
        <taxon>Nephilidae</taxon>
        <taxon>Nephila</taxon>
    </lineage>
</organism>
<sequence length="235" mass="27099">MKICIIEERLTPMYYEKLVNVCSLITALGIHIYNTKQKKYYKLTPHILTVFFENKLIHGFKTRGGWNRLEKYLASQDYLQFSGDWTDYLGPKEKRKKRIPKRVDDKLFELFKNRIKGVVSRKCYKECDEQLTDEKGSTSTLDEESKSLSELGAVRGRNSEHSVTSERNETSGGKGKTDDIEAILSDIKNMFSELVSVTVSPSSDETAKRFASNLDPFFERLKSNLERVVSILNFL</sequence>
<comment type="caution">
    <text evidence="2">The sequence shown here is derived from an EMBL/GenBank/DDBJ whole genome shotgun (WGS) entry which is preliminary data.</text>
</comment>
<reference evidence="2" key="1">
    <citation type="submission" date="2020-08" db="EMBL/GenBank/DDBJ databases">
        <title>Multicomponent nature underlies the extraordinary mechanical properties of spider dragline silk.</title>
        <authorList>
            <person name="Kono N."/>
            <person name="Nakamura H."/>
            <person name="Mori M."/>
            <person name="Yoshida Y."/>
            <person name="Ohtoshi R."/>
            <person name="Malay A.D."/>
            <person name="Moran D.A.P."/>
            <person name="Tomita M."/>
            <person name="Numata K."/>
            <person name="Arakawa K."/>
        </authorList>
    </citation>
    <scope>NUCLEOTIDE SEQUENCE</scope>
</reference>
<proteinExistence type="predicted"/>
<dbReference type="AlphaFoldDB" id="A0A8X6PZB5"/>
<evidence type="ECO:0000313" key="3">
    <source>
        <dbReference type="Proteomes" id="UP000887013"/>
    </source>
</evidence>
<evidence type="ECO:0000256" key="1">
    <source>
        <dbReference type="SAM" id="MobiDB-lite"/>
    </source>
</evidence>
<keyword evidence="3" id="KW-1185">Reference proteome</keyword>
<dbReference type="Proteomes" id="UP000887013">
    <property type="component" value="Unassembled WGS sequence"/>
</dbReference>
<name>A0A8X6PZB5_NEPPI</name>
<dbReference type="EMBL" id="BMAW01075608">
    <property type="protein sequence ID" value="GFT97740.1"/>
    <property type="molecule type" value="Genomic_DNA"/>
</dbReference>
<protein>
    <submittedName>
        <fullName evidence="2">Uncharacterized protein</fullName>
    </submittedName>
</protein>
<gene>
    <name evidence="2" type="ORF">NPIL_96361</name>
</gene>
<evidence type="ECO:0000313" key="2">
    <source>
        <dbReference type="EMBL" id="GFT97740.1"/>
    </source>
</evidence>
<dbReference type="OrthoDB" id="6452841at2759"/>
<feature type="region of interest" description="Disordered" evidence="1">
    <location>
        <begin position="134"/>
        <end position="178"/>
    </location>
</feature>
<accession>A0A8X6PZB5</accession>
<feature type="compositionally biased region" description="Basic and acidic residues" evidence="1">
    <location>
        <begin position="157"/>
        <end position="178"/>
    </location>
</feature>